<dbReference type="InterPro" id="IPR015927">
    <property type="entry name" value="Peptidase_S24_S26A/B/C"/>
</dbReference>
<keyword evidence="2" id="KW-0238">DNA-binding</keyword>
<evidence type="ECO:0000256" key="1">
    <source>
        <dbReference type="ARBA" id="ARBA00023015"/>
    </source>
</evidence>
<keyword evidence="1" id="KW-0805">Transcription regulation</keyword>
<evidence type="ECO:0000256" key="2">
    <source>
        <dbReference type="ARBA" id="ARBA00023125"/>
    </source>
</evidence>
<dbReference type="InterPro" id="IPR010982">
    <property type="entry name" value="Lambda_DNA-bd_dom_sf"/>
</dbReference>
<protein>
    <submittedName>
        <fullName evidence="4">SOS-response transcriptional repressors (RecA-mediated autopeptidases)</fullName>
    </submittedName>
</protein>
<dbReference type="SUPFAM" id="SSF51306">
    <property type="entry name" value="LexA/Signal peptidase"/>
    <property type="match status" value="1"/>
</dbReference>
<dbReference type="Pfam" id="PF13443">
    <property type="entry name" value="HTH_26"/>
    <property type="match status" value="1"/>
</dbReference>
<dbReference type="InterPro" id="IPR039418">
    <property type="entry name" value="LexA-like"/>
</dbReference>
<dbReference type="PANTHER" id="PTHR40661:SF3">
    <property type="entry name" value="FELS-1 PROPHAGE TRANSCRIPTIONAL REGULATOR"/>
    <property type="match status" value="1"/>
</dbReference>
<proteinExistence type="predicted"/>
<evidence type="ECO:0000313" key="5">
    <source>
        <dbReference type="Proteomes" id="UP000255163"/>
    </source>
</evidence>
<dbReference type="SMART" id="SM00530">
    <property type="entry name" value="HTH_XRE"/>
    <property type="match status" value="1"/>
</dbReference>
<accession>A0A376FAJ7</accession>
<sequence>MAYEYDVVQKNIKYLMEKAGISSVTELSRKVKMQQSTLQRMLAGEIKDPKYITLKHIAEFFKISPVDLVECDLQAEKPRTVVDVDGDPYDFEFREVPVLGNTQLGNGGFWTDMQYPVGNGDGHIRWPSYDADVYALKCVGDSMVPRIKEGEFVIIEPNHGYHPGDEVLVVTEQGEVMVKTFLFERDGFYHLLPVNENHAPIRLPKSSVTKIQYIAGIAKSSLWRP</sequence>
<dbReference type="RefSeq" id="WP_058645991.1">
    <property type="nucleotide sequence ID" value="NZ_CP011863.1"/>
</dbReference>
<evidence type="ECO:0000256" key="3">
    <source>
        <dbReference type="ARBA" id="ARBA00023163"/>
    </source>
</evidence>
<evidence type="ECO:0000313" key="4">
    <source>
        <dbReference type="EMBL" id="STD21610.1"/>
    </source>
</evidence>
<dbReference type="CDD" id="cd00093">
    <property type="entry name" value="HTH_XRE"/>
    <property type="match status" value="1"/>
</dbReference>
<dbReference type="GO" id="GO:0003677">
    <property type="term" value="F:DNA binding"/>
    <property type="evidence" value="ECO:0007669"/>
    <property type="project" value="UniProtKB-KW"/>
</dbReference>
<dbReference type="Gene3D" id="2.10.109.10">
    <property type="entry name" value="Umud Fragment, subunit A"/>
    <property type="match status" value="1"/>
</dbReference>
<dbReference type="Gene3D" id="1.10.260.40">
    <property type="entry name" value="lambda repressor-like DNA-binding domains"/>
    <property type="match status" value="1"/>
</dbReference>
<dbReference type="PANTHER" id="PTHR40661">
    <property type="match status" value="1"/>
</dbReference>
<dbReference type="InterPro" id="IPR001387">
    <property type="entry name" value="Cro/C1-type_HTH"/>
</dbReference>
<keyword evidence="3" id="KW-0804">Transcription</keyword>
<dbReference type="PROSITE" id="PS50943">
    <property type="entry name" value="HTH_CROC1"/>
    <property type="match status" value="1"/>
</dbReference>
<dbReference type="AlphaFoldDB" id="A0A376FAJ7"/>
<name>A0A376FAJ7_ENTAS</name>
<dbReference type="InterPro" id="IPR036286">
    <property type="entry name" value="LexA/Signal_pep-like_sf"/>
</dbReference>
<dbReference type="EMBL" id="UFYI01000007">
    <property type="protein sequence ID" value="STD21610.1"/>
    <property type="molecule type" value="Genomic_DNA"/>
</dbReference>
<dbReference type="SUPFAM" id="SSF47413">
    <property type="entry name" value="lambda repressor-like DNA-binding domains"/>
    <property type="match status" value="1"/>
</dbReference>
<gene>
    <name evidence="4" type="ORF">NCTC12123_02833</name>
</gene>
<organism evidence="4 5">
    <name type="scientific">Enterobacter asburiae</name>
    <dbReference type="NCBI Taxonomy" id="61645"/>
    <lineage>
        <taxon>Bacteria</taxon>
        <taxon>Pseudomonadati</taxon>
        <taxon>Pseudomonadota</taxon>
        <taxon>Gammaproteobacteria</taxon>
        <taxon>Enterobacterales</taxon>
        <taxon>Enterobacteriaceae</taxon>
        <taxon>Enterobacter</taxon>
        <taxon>Enterobacter cloacae complex</taxon>
    </lineage>
</organism>
<dbReference type="Pfam" id="PF00717">
    <property type="entry name" value="Peptidase_S24"/>
    <property type="match status" value="1"/>
</dbReference>
<reference evidence="4 5" key="1">
    <citation type="submission" date="2018-06" db="EMBL/GenBank/DDBJ databases">
        <authorList>
            <consortium name="Pathogen Informatics"/>
            <person name="Doyle S."/>
        </authorList>
    </citation>
    <scope>NUCLEOTIDE SEQUENCE [LARGE SCALE GENOMIC DNA]</scope>
    <source>
        <strain evidence="4 5">NCTC12123</strain>
    </source>
</reference>
<dbReference type="Proteomes" id="UP000255163">
    <property type="component" value="Unassembled WGS sequence"/>
</dbReference>
<dbReference type="CDD" id="cd06529">
    <property type="entry name" value="S24_LexA-like"/>
    <property type="match status" value="1"/>
</dbReference>